<name>A0A512NCX1_9HYPH</name>
<dbReference type="GO" id="GO:0046491">
    <property type="term" value="P:L-methylmalonyl-CoA metabolic process"/>
    <property type="evidence" value="ECO:0007669"/>
    <property type="project" value="TreeGrafter"/>
</dbReference>
<sequence>MLDRCDRVQIAVHDAAKAAQRYGQLLGSAVARRDHSRHLGARRTILAVGESEFELCEADGAGLTQDFLAKRGEGLMTAGYCTADLDSMVKRWEGLGVAYDRDAEQLYLSPETTFGLPIVISESTYRPRVGPVSFLYETTNTLASDWRRVAAVYAGLFGLDPARFSEIGSERFGYVGTLTLFDPPNRLDRIELSQVTDDVHAMGRFVKKHGDSLYMCYVEVHDWPAVRGRLLEANARYTPRGSDPATDPDGGWVHPKGLHGLLLGVSRTGLAWDWSGREELVPSV</sequence>
<dbReference type="AlphaFoldDB" id="A0A512NCX1"/>
<proteinExistence type="predicted"/>
<accession>A0A512NCX1</accession>
<dbReference type="OrthoDB" id="7374658at2"/>
<dbReference type="Proteomes" id="UP000321058">
    <property type="component" value="Unassembled WGS sequence"/>
</dbReference>
<protein>
    <recommendedName>
        <fullName evidence="4">VOC domain-containing protein</fullName>
    </recommendedName>
</protein>
<evidence type="ECO:0000313" key="3">
    <source>
        <dbReference type="Proteomes" id="UP000321058"/>
    </source>
</evidence>
<evidence type="ECO:0000313" key="2">
    <source>
        <dbReference type="EMBL" id="GEP56799.1"/>
    </source>
</evidence>
<organism evidence="2 3">
    <name type="scientific">Reyranella soli</name>
    <dbReference type="NCBI Taxonomy" id="1230389"/>
    <lineage>
        <taxon>Bacteria</taxon>
        <taxon>Pseudomonadati</taxon>
        <taxon>Pseudomonadota</taxon>
        <taxon>Alphaproteobacteria</taxon>
        <taxon>Hyphomicrobiales</taxon>
        <taxon>Reyranellaceae</taxon>
        <taxon>Reyranella</taxon>
    </lineage>
</organism>
<reference evidence="2 3" key="1">
    <citation type="submission" date="2019-07" db="EMBL/GenBank/DDBJ databases">
        <title>Whole genome shotgun sequence of Reyranella soli NBRC 108950.</title>
        <authorList>
            <person name="Hosoyama A."/>
            <person name="Uohara A."/>
            <person name="Ohji S."/>
            <person name="Ichikawa N."/>
        </authorList>
    </citation>
    <scope>NUCLEOTIDE SEQUENCE [LARGE SCALE GENOMIC DNA]</scope>
    <source>
        <strain evidence="2 3">NBRC 108950</strain>
    </source>
</reference>
<dbReference type="PANTHER" id="PTHR43048">
    <property type="entry name" value="METHYLMALONYL-COA EPIMERASE"/>
    <property type="match status" value="1"/>
</dbReference>
<dbReference type="GO" id="GO:0046872">
    <property type="term" value="F:metal ion binding"/>
    <property type="evidence" value="ECO:0007669"/>
    <property type="project" value="UniProtKB-KW"/>
</dbReference>
<dbReference type="SUPFAM" id="SSF54593">
    <property type="entry name" value="Glyoxalase/Bleomycin resistance protein/Dihydroxybiphenyl dioxygenase"/>
    <property type="match status" value="2"/>
</dbReference>
<keyword evidence="3" id="KW-1185">Reference proteome</keyword>
<dbReference type="GO" id="GO:0004493">
    <property type="term" value="F:methylmalonyl-CoA epimerase activity"/>
    <property type="evidence" value="ECO:0007669"/>
    <property type="project" value="TreeGrafter"/>
</dbReference>
<evidence type="ECO:0008006" key="4">
    <source>
        <dbReference type="Google" id="ProtNLM"/>
    </source>
</evidence>
<gene>
    <name evidence="2" type="ORF">RSO01_39650</name>
</gene>
<dbReference type="RefSeq" id="WP_147151082.1">
    <property type="nucleotide sequence ID" value="NZ_BKAJ01000070.1"/>
</dbReference>
<dbReference type="PANTHER" id="PTHR43048:SF3">
    <property type="entry name" value="METHYLMALONYL-COA EPIMERASE, MITOCHONDRIAL"/>
    <property type="match status" value="1"/>
</dbReference>
<keyword evidence="1" id="KW-0479">Metal-binding</keyword>
<comment type="caution">
    <text evidence="2">The sequence shown here is derived from an EMBL/GenBank/DDBJ whole genome shotgun (WGS) entry which is preliminary data.</text>
</comment>
<dbReference type="Gene3D" id="3.10.180.10">
    <property type="entry name" value="2,3-Dihydroxybiphenyl 1,2-Dioxygenase, domain 1"/>
    <property type="match status" value="2"/>
</dbReference>
<evidence type="ECO:0000256" key="1">
    <source>
        <dbReference type="ARBA" id="ARBA00022723"/>
    </source>
</evidence>
<dbReference type="InterPro" id="IPR051785">
    <property type="entry name" value="MMCE/EMCE_epimerase"/>
</dbReference>
<dbReference type="Pfam" id="PF13669">
    <property type="entry name" value="Glyoxalase_4"/>
    <property type="match status" value="1"/>
</dbReference>
<dbReference type="InterPro" id="IPR029068">
    <property type="entry name" value="Glyas_Bleomycin-R_OHBP_Dase"/>
</dbReference>
<dbReference type="EMBL" id="BKAJ01000070">
    <property type="protein sequence ID" value="GEP56799.1"/>
    <property type="molecule type" value="Genomic_DNA"/>
</dbReference>